<evidence type="ECO:0000313" key="2">
    <source>
        <dbReference type="Proteomes" id="UP000828390"/>
    </source>
</evidence>
<evidence type="ECO:0000313" key="1">
    <source>
        <dbReference type="EMBL" id="KAH3741579.1"/>
    </source>
</evidence>
<proteinExistence type="predicted"/>
<keyword evidence="2" id="KW-1185">Reference proteome</keyword>
<dbReference type="AlphaFoldDB" id="A0A9D4I286"/>
<reference evidence="1" key="2">
    <citation type="submission" date="2020-11" db="EMBL/GenBank/DDBJ databases">
        <authorList>
            <person name="McCartney M.A."/>
            <person name="Auch B."/>
            <person name="Kono T."/>
            <person name="Mallez S."/>
            <person name="Becker A."/>
            <person name="Gohl D.M."/>
            <person name="Silverstein K.A.T."/>
            <person name="Koren S."/>
            <person name="Bechman K.B."/>
            <person name="Herman A."/>
            <person name="Abrahante J.E."/>
            <person name="Garbe J."/>
        </authorList>
    </citation>
    <scope>NUCLEOTIDE SEQUENCE</scope>
    <source>
        <strain evidence="1">Duluth1</strain>
        <tissue evidence="1">Whole animal</tissue>
    </source>
</reference>
<comment type="caution">
    <text evidence="1">The sequence shown here is derived from an EMBL/GenBank/DDBJ whole genome shotgun (WGS) entry which is preliminary data.</text>
</comment>
<protein>
    <submittedName>
        <fullName evidence="1">Uncharacterized protein</fullName>
    </submittedName>
</protein>
<gene>
    <name evidence="1" type="ORF">DPMN_048304</name>
</gene>
<reference evidence="1" key="1">
    <citation type="journal article" date="2019" name="bioRxiv">
        <title>The Genome of the Zebra Mussel, Dreissena polymorpha: A Resource for Invasive Species Research.</title>
        <authorList>
            <person name="McCartney M.A."/>
            <person name="Auch B."/>
            <person name="Kono T."/>
            <person name="Mallez S."/>
            <person name="Zhang Y."/>
            <person name="Obille A."/>
            <person name="Becker A."/>
            <person name="Abrahante J.E."/>
            <person name="Garbe J."/>
            <person name="Badalamenti J.P."/>
            <person name="Herman A."/>
            <person name="Mangelson H."/>
            <person name="Liachko I."/>
            <person name="Sullivan S."/>
            <person name="Sone E.D."/>
            <person name="Koren S."/>
            <person name="Silverstein K.A.T."/>
            <person name="Beckman K.B."/>
            <person name="Gohl D.M."/>
        </authorList>
    </citation>
    <scope>NUCLEOTIDE SEQUENCE</scope>
    <source>
        <strain evidence="1">Duluth1</strain>
        <tissue evidence="1">Whole animal</tissue>
    </source>
</reference>
<organism evidence="1 2">
    <name type="scientific">Dreissena polymorpha</name>
    <name type="common">Zebra mussel</name>
    <name type="synonym">Mytilus polymorpha</name>
    <dbReference type="NCBI Taxonomy" id="45954"/>
    <lineage>
        <taxon>Eukaryota</taxon>
        <taxon>Metazoa</taxon>
        <taxon>Spiralia</taxon>
        <taxon>Lophotrochozoa</taxon>
        <taxon>Mollusca</taxon>
        <taxon>Bivalvia</taxon>
        <taxon>Autobranchia</taxon>
        <taxon>Heteroconchia</taxon>
        <taxon>Euheterodonta</taxon>
        <taxon>Imparidentia</taxon>
        <taxon>Neoheterodontei</taxon>
        <taxon>Myida</taxon>
        <taxon>Dreissenoidea</taxon>
        <taxon>Dreissenidae</taxon>
        <taxon>Dreissena</taxon>
    </lineage>
</organism>
<accession>A0A9D4I286</accession>
<sequence>MTVAEEEVVLLLRESPRLATTEDETLGKDGLESIVTDCPETISNKLRDNAEEDVGIDVPTAQSLLLSSGYR</sequence>
<name>A0A9D4I286_DREPO</name>
<dbReference type="EMBL" id="JAIWYP010000011">
    <property type="protein sequence ID" value="KAH3741579.1"/>
    <property type="molecule type" value="Genomic_DNA"/>
</dbReference>
<dbReference type="Proteomes" id="UP000828390">
    <property type="component" value="Unassembled WGS sequence"/>
</dbReference>